<dbReference type="Proteomes" id="UP000836387">
    <property type="component" value="Unassembled WGS sequence"/>
</dbReference>
<evidence type="ECO:0000313" key="1">
    <source>
        <dbReference type="EMBL" id="CAG9940494.1"/>
    </source>
</evidence>
<name>A0ACA9THT8_BIOOC</name>
<evidence type="ECO:0000313" key="2">
    <source>
        <dbReference type="Proteomes" id="UP000836387"/>
    </source>
</evidence>
<protein>
    <submittedName>
        <fullName evidence="1">Uncharacterized protein</fullName>
    </submittedName>
</protein>
<reference evidence="1" key="2">
    <citation type="submission" date="2021-10" db="EMBL/GenBank/DDBJ databases">
        <authorList>
            <person name="Piombo E."/>
        </authorList>
    </citation>
    <scope>NUCLEOTIDE SEQUENCE</scope>
</reference>
<dbReference type="EMBL" id="CADEHS020000005">
    <property type="protein sequence ID" value="CAG9940494.1"/>
    <property type="molecule type" value="Genomic_DNA"/>
</dbReference>
<reference evidence="1" key="1">
    <citation type="submission" date="2020-04" db="EMBL/GenBank/DDBJ databases">
        <authorList>
            <person name="Broberg M."/>
        </authorList>
    </citation>
    <scope>NUCLEOTIDE SEQUENCE</scope>
</reference>
<gene>
    <name evidence="1" type="ORF">CRV2_00001907</name>
</gene>
<comment type="caution">
    <text evidence="1">The sequence shown here is derived from an EMBL/GenBank/DDBJ whole genome shotgun (WGS) entry which is preliminary data.</text>
</comment>
<proteinExistence type="predicted"/>
<sequence>MYGRSRDPCEHYSDPALYLQVDSYLPELIASNNIRRVKVAFLSSGLMPLLCPQRSSFANGSFTFILFSSQIVKANPIQRTLHALHLARVIRQQ</sequence>
<organism evidence="1 2">
    <name type="scientific">Clonostachys rosea f. rosea IK726</name>
    <dbReference type="NCBI Taxonomy" id="1349383"/>
    <lineage>
        <taxon>Eukaryota</taxon>
        <taxon>Fungi</taxon>
        <taxon>Dikarya</taxon>
        <taxon>Ascomycota</taxon>
        <taxon>Pezizomycotina</taxon>
        <taxon>Sordariomycetes</taxon>
        <taxon>Hypocreomycetidae</taxon>
        <taxon>Hypocreales</taxon>
        <taxon>Bionectriaceae</taxon>
        <taxon>Clonostachys</taxon>
    </lineage>
</organism>
<accession>A0ACA9THT8</accession>
<keyword evidence="2" id="KW-1185">Reference proteome</keyword>